<accession>A0A0S7XSA3</accession>
<reference evidence="1 2" key="1">
    <citation type="journal article" date="2015" name="Microbiome">
        <title>Genomic resolution of linkages in carbon, nitrogen, and sulfur cycling among widespread estuary sediment bacteria.</title>
        <authorList>
            <person name="Baker B.J."/>
            <person name="Lazar C.S."/>
            <person name="Teske A.P."/>
            <person name="Dick G.J."/>
        </authorList>
    </citation>
    <scope>NUCLEOTIDE SEQUENCE [LARGE SCALE GENOMIC DNA]</scope>
    <source>
        <strain evidence="1">DG_54_3</strain>
    </source>
</reference>
<protein>
    <submittedName>
        <fullName evidence="1">Uncharacterized protein</fullName>
    </submittedName>
</protein>
<sequence>MRLKSRLLLSDKIMEAQAMFRFAENWTEGAYRRGTGPYDTLFKINRNTVAFGRSGDRFSTPLPLSSIKKERHLPIEKVLTGRTPHSYRLLENRDWEVARVKPEDIAEHLRGRKEVFEKLPEADILECKQAMLGIMSGKLSRKILREYEPELLPEDIRWVRLDANDYYFDVFGLSDENYFPAKVKPPASLAELLAGMNIKVEVESRALLEKDHHAELFFALAHLRSVFFKMQKKVDRTRVWIGFELPTISITSGIAEISGRVDALWIESALKEPGKHLRSIMAPEELLMVRE</sequence>
<dbReference type="Proteomes" id="UP000051861">
    <property type="component" value="Unassembled WGS sequence"/>
</dbReference>
<evidence type="ECO:0000313" key="1">
    <source>
        <dbReference type="EMBL" id="KPJ65326.1"/>
    </source>
</evidence>
<comment type="caution">
    <text evidence="1">The sequence shown here is derived from an EMBL/GenBank/DDBJ whole genome shotgun (WGS) entry which is preliminary data.</text>
</comment>
<dbReference type="PATRIC" id="fig|1703775.3.peg.922"/>
<gene>
    <name evidence="1" type="ORF">AMJ44_10510</name>
</gene>
<evidence type="ECO:0000313" key="2">
    <source>
        <dbReference type="Proteomes" id="UP000051861"/>
    </source>
</evidence>
<name>A0A0S7XSA3_UNCSA</name>
<proteinExistence type="predicted"/>
<organism evidence="1 2">
    <name type="scientific">candidate division WOR-1 bacterium DG_54_3</name>
    <dbReference type="NCBI Taxonomy" id="1703775"/>
    <lineage>
        <taxon>Bacteria</taxon>
        <taxon>Bacillati</taxon>
        <taxon>Saganbacteria</taxon>
    </lineage>
</organism>
<dbReference type="AlphaFoldDB" id="A0A0S7XSA3"/>
<dbReference type="EMBL" id="LIZX01000124">
    <property type="protein sequence ID" value="KPJ65326.1"/>
    <property type="molecule type" value="Genomic_DNA"/>
</dbReference>